<dbReference type="InParanoid" id="A0A7E6D9V1"/>
<dbReference type="InterPro" id="IPR001478">
    <property type="entry name" value="PDZ"/>
</dbReference>
<evidence type="ECO:0000313" key="4">
    <source>
        <dbReference type="RefSeq" id="XP_035875992.1"/>
    </source>
</evidence>
<dbReference type="CTD" id="255762"/>
<evidence type="ECO:0000313" key="3">
    <source>
        <dbReference type="Proteomes" id="UP000504628"/>
    </source>
</evidence>
<proteinExistence type="predicted"/>
<feature type="region of interest" description="Disordered" evidence="1">
    <location>
        <begin position="1"/>
        <end position="37"/>
    </location>
</feature>
<dbReference type="Proteomes" id="UP000504628">
    <property type="component" value="Chromosome 3"/>
</dbReference>
<organism evidence="3 4">
    <name type="scientific">Phyllostomus discolor</name>
    <name type="common">pale spear-nosed bat</name>
    <dbReference type="NCBI Taxonomy" id="89673"/>
    <lineage>
        <taxon>Eukaryota</taxon>
        <taxon>Metazoa</taxon>
        <taxon>Chordata</taxon>
        <taxon>Craniata</taxon>
        <taxon>Vertebrata</taxon>
        <taxon>Euteleostomi</taxon>
        <taxon>Mammalia</taxon>
        <taxon>Eutheria</taxon>
        <taxon>Laurasiatheria</taxon>
        <taxon>Chiroptera</taxon>
        <taxon>Yangochiroptera</taxon>
        <taxon>Phyllostomidae</taxon>
        <taxon>Phyllostominae</taxon>
        <taxon>Phyllostomus</taxon>
    </lineage>
</organism>
<dbReference type="InterPro" id="IPR036034">
    <property type="entry name" value="PDZ_sf"/>
</dbReference>
<accession>A0A7E6D9V1</accession>
<dbReference type="SMART" id="SM00228">
    <property type="entry name" value="PDZ"/>
    <property type="match status" value="1"/>
</dbReference>
<dbReference type="FunCoup" id="A0A7E6D9V1">
    <property type="interactions" value="12"/>
</dbReference>
<evidence type="ECO:0000259" key="2">
    <source>
        <dbReference type="PROSITE" id="PS50106"/>
    </source>
</evidence>
<feature type="domain" description="PDZ" evidence="2">
    <location>
        <begin position="170"/>
        <end position="249"/>
    </location>
</feature>
<name>A0A7E6D9V1_9CHIR</name>
<dbReference type="InterPro" id="IPR039179">
    <property type="entry name" value="PDZD9"/>
</dbReference>
<feature type="compositionally biased region" description="Low complexity" evidence="1">
    <location>
        <begin position="11"/>
        <end position="20"/>
    </location>
</feature>
<dbReference type="PANTHER" id="PTHR22698">
    <property type="entry name" value="PDZ DOMAIN-CONTAINING PROTEIN 9"/>
    <property type="match status" value="1"/>
</dbReference>
<dbReference type="Gene3D" id="2.30.42.10">
    <property type="match status" value="1"/>
</dbReference>
<dbReference type="AlphaFoldDB" id="A0A7E6D9V1"/>
<dbReference type="GeneID" id="114498079"/>
<evidence type="ECO:0000256" key="1">
    <source>
        <dbReference type="SAM" id="MobiDB-lite"/>
    </source>
</evidence>
<dbReference type="SUPFAM" id="SSF50156">
    <property type="entry name" value="PDZ domain-like"/>
    <property type="match status" value="1"/>
</dbReference>
<reference evidence="4" key="1">
    <citation type="submission" date="2025-08" db="UniProtKB">
        <authorList>
            <consortium name="RefSeq"/>
        </authorList>
    </citation>
    <scope>IDENTIFICATION</scope>
    <source>
        <tissue evidence="4">Muscle</tissue>
    </source>
</reference>
<dbReference type="PROSITE" id="PS50106">
    <property type="entry name" value="PDZ"/>
    <property type="match status" value="1"/>
</dbReference>
<gene>
    <name evidence="4" type="primary">PDZD9</name>
</gene>
<dbReference type="PANTHER" id="PTHR22698:SF1">
    <property type="entry name" value="PDZ DOMAIN-CONTAINING PROTEIN 9"/>
    <property type="match status" value="1"/>
</dbReference>
<protein>
    <submittedName>
        <fullName evidence="4">PDZ domain-containing protein 9</fullName>
    </submittedName>
</protein>
<dbReference type="KEGG" id="pdic:114498079"/>
<sequence>MGHRLEPPRPRAASALRAPETGSRGATRKASSAARPEMLGVPALHPEVHRLCDDVTTQLLGITVARSLGANHGASPRSLGTAIAIGPRAAQHTGSSLLQDSRRLGIGPTLAQLRDVLLTACPPGAMEKAIHKSRKVCLCEDLKHIPFFLLEKQISFQVKSSVHNLSKTQQTKLTVGSLGLGLIIIQHGPYLQITHLIKKGAAARDGKLQTGDVLISVGQTNVLGYTLREFLKLLQHITVGTVLQIKVYQDFIEIPQEWQEIYDLIPETKFPVTCTKKKTEQIKDSFTSTEDKEDVVLDKKLKYYKSPHSTGHHPARRPMSISREWHEYKKKNQTISVGTDINCDVMIHRDHKKEMRAPSPYWAMVKQDKDSSSSSSASDIFWLEDYAQVEKDKGQPASKVGY</sequence>
<dbReference type="OrthoDB" id="9900486at2759"/>
<keyword evidence="3" id="KW-1185">Reference proteome</keyword>
<dbReference type="Pfam" id="PF00595">
    <property type="entry name" value="PDZ"/>
    <property type="match status" value="1"/>
</dbReference>
<dbReference type="RefSeq" id="XP_035875992.1">
    <property type="nucleotide sequence ID" value="XM_036020099.1"/>
</dbReference>